<evidence type="ECO:0000256" key="4">
    <source>
        <dbReference type="ARBA" id="ARBA00022475"/>
    </source>
</evidence>
<keyword evidence="4" id="KW-1003">Cell membrane</keyword>
<sequence>MNTKDQTIEIDVLQLLHKIWDKKVLISFAGIFFAAVSFLYSTLVVVPKYDATTRIYVVNKTGEASVITAQDLQAGSFLVNDYKEIITSSDVLNKVVEKEGLNMTAGELGSKVSVDIPTNTRVISISVRDSEPKMASQLADSVREVAAEKIKEVTKVEDVTTLEAAKLPSSPSTPNTKRNVLLGLMAGFVSAIAAVVLFELLDDRIKRPEDVEEVLGLPLLGIVPNFEKM</sequence>
<dbReference type="Pfam" id="PF02706">
    <property type="entry name" value="Wzz"/>
    <property type="match status" value="1"/>
</dbReference>
<evidence type="ECO:0000256" key="6">
    <source>
        <dbReference type="ARBA" id="ARBA00022989"/>
    </source>
</evidence>
<evidence type="ECO:0000313" key="12">
    <source>
        <dbReference type="Proteomes" id="UP001549055"/>
    </source>
</evidence>
<organism evidence="11 12">
    <name type="scientific">Streptococcus gallinaceus</name>
    <dbReference type="NCBI Taxonomy" id="165758"/>
    <lineage>
        <taxon>Bacteria</taxon>
        <taxon>Bacillati</taxon>
        <taxon>Bacillota</taxon>
        <taxon>Bacilli</taxon>
        <taxon>Lactobacillales</taxon>
        <taxon>Streptococcaceae</taxon>
        <taxon>Streptococcus</taxon>
    </lineage>
</organism>
<feature type="transmembrane region" description="Helical" evidence="9">
    <location>
        <begin position="24"/>
        <end position="46"/>
    </location>
</feature>
<dbReference type="RefSeq" id="WP_354280840.1">
    <property type="nucleotide sequence ID" value="NZ_JBEPMK010000003.1"/>
</dbReference>
<evidence type="ECO:0000256" key="7">
    <source>
        <dbReference type="ARBA" id="ARBA00023136"/>
    </source>
</evidence>
<evidence type="ECO:0000259" key="10">
    <source>
        <dbReference type="Pfam" id="PF02706"/>
    </source>
</evidence>
<protein>
    <recommendedName>
        <fullName evidence="3">Capsular polysaccharide biosynthesis protein CpsC</fullName>
    </recommendedName>
</protein>
<accession>A0ABV2JLC8</accession>
<evidence type="ECO:0000256" key="9">
    <source>
        <dbReference type="SAM" id="Phobius"/>
    </source>
</evidence>
<dbReference type="EMBL" id="JBEPMK010000003">
    <property type="protein sequence ID" value="MET3644502.1"/>
    <property type="molecule type" value="Genomic_DNA"/>
</dbReference>
<evidence type="ECO:0000313" key="11">
    <source>
        <dbReference type="EMBL" id="MET3644502.1"/>
    </source>
</evidence>
<evidence type="ECO:0000256" key="8">
    <source>
        <dbReference type="ARBA" id="ARBA00045736"/>
    </source>
</evidence>
<keyword evidence="12" id="KW-1185">Reference proteome</keyword>
<comment type="function">
    <text evidence="8">Required for CpsD phosphorylation. Involved in the regulation of capsular polysaccharide biosynthesis. May be part of a complex that directs the coordinated polymerization and export to the cell surface of the capsular polysaccharide.</text>
</comment>
<evidence type="ECO:0000256" key="5">
    <source>
        <dbReference type="ARBA" id="ARBA00022692"/>
    </source>
</evidence>
<comment type="subcellular location">
    <subcellularLocation>
        <location evidence="1">Cell membrane</location>
        <topology evidence="1">Multi-pass membrane protein</topology>
    </subcellularLocation>
</comment>
<reference evidence="11 12" key="1">
    <citation type="submission" date="2024-06" db="EMBL/GenBank/DDBJ databases">
        <title>Genomic Encyclopedia of Type Strains, Phase IV (KMG-IV): sequencing the most valuable type-strain genomes for metagenomic binning, comparative biology and taxonomic classification.</title>
        <authorList>
            <person name="Goeker M."/>
        </authorList>
    </citation>
    <scope>NUCLEOTIDE SEQUENCE [LARGE SCALE GENOMIC DNA]</scope>
    <source>
        <strain evidence="11 12">DSM 15349</strain>
    </source>
</reference>
<comment type="similarity">
    <text evidence="2">Belongs to the CpsC/CapA family.</text>
</comment>
<keyword evidence="5 9" id="KW-0812">Transmembrane</keyword>
<proteinExistence type="inferred from homology"/>
<name>A0ABV2JLC8_9STRE</name>
<dbReference type="Proteomes" id="UP001549055">
    <property type="component" value="Unassembled WGS sequence"/>
</dbReference>
<gene>
    <name evidence="11" type="ORF">ABID27_001126</name>
</gene>
<keyword evidence="6 9" id="KW-1133">Transmembrane helix</keyword>
<dbReference type="InterPro" id="IPR050445">
    <property type="entry name" value="Bact_polysacc_biosynth/exp"/>
</dbReference>
<feature type="transmembrane region" description="Helical" evidence="9">
    <location>
        <begin position="180"/>
        <end position="201"/>
    </location>
</feature>
<evidence type="ECO:0000256" key="3">
    <source>
        <dbReference type="ARBA" id="ARBA00020739"/>
    </source>
</evidence>
<evidence type="ECO:0000256" key="1">
    <source>
        <dbReference type="ARBA" id="ARBA00004651"/>
    </source>
</evidence>
<dbReference type="PANTHER" id="PTHR32309">
    <property type="entry name" value="TYROSINE-PROTEIN KINASE"/>
    <property type="match status" value="1"/>
</dbReference>
<evidence type="ECO:0000256" key="2">
    <source>
        <dbReference type="ARBA" id="ARBA00006683"/>
    </source>
</evidence>
<keyword evidence="7 9" id="KW-0472">Membrane</keyword>
<dbReference type="InterPro" id="IPR003856">
    <property type="entry name" value="LPS_length_determ_N"/>
</dbReference>
<comment type="caution">
    <text evidence="11">The sequence shown here is derived from an EMBL/GenBank/DDBJ whole genome shotgun (WGS) entry which is preliminary data.</text>
</comment>
<dbReference type="PANTHER" id="PTHR32309:SF31">
    <property type="entry name" value="CAPSULAR EXOPOLYSACCHARIDE FAMILY"/>
    <property type="match status" value="1"/>
</dbReference>
<feature type="domain" description="Polysaccharide chain length determinant N-terminal" evidence="10">
    <location>
        <begin position="9"/>
        <end position="98"/>
    </location>
</feature>